<sequence length="242" mass="26261">MSVDKAKESAAIAAVNEHINHNVHVIGVGSGSTIIPAVKRIAEMVEKDKFDLICVPTSLQARELILSHGLKLGSLVEYQELDVAIDGADEVDEQFNCIKGGGGCQTQEKLVAICAKKFIVVADEKKWSTNLGDKWKKGVPIEVLPIAYKITKKEIEKQLGGEVIVREGAGKVGPVITDQGNFILDWKFDSSKVFNWSDVNQQLKLIPGVVETGLFINMISKAYFGNNDGNVQVKVNSAIVSA</sequence>
<dbReference type="PANTHER" id="PTHR11934">
    <property type="entry name" value="RIBOSE-5-PHOSPHATE ISOMERASE"/>
    <property type="match status" value="1"/>
</dbReference>
<comment type="catalytic activity">
    <reaction evidence="1">
        <text>aldehydo-D-ribose 5-phosphate = D-ribulose 5-phosphate</text>
        <dbReference type="Rhea" id="RHEA:14657"/>
        <dbReference type="ChEBI" id="CHEBI:58121"/>
        <dbReference type="ChEBI" id="CHEBI:58273"/>
        <dbReference type="EC" id="5.3.1.6"/>
    </reaction>
</comment>
<comment type="caution">
    <text evidence="8">The sequence shown here is derived from an EMBL/GenBank/DDBJ whole genome shotgun (WGS) entry which is preliminary data.</text>
</comment>
<dbReference type="EMBL" id="CAJNOJ010000038">
    <property type="protein sequence ID" value="CAF0922355.1"/>
    <property type="molecule type" value="Genomic_DNA"/>
</dbReference>
<evidence type="ECO:0000256" key="4">
    <source>
        <dbReference type="ARBA" id="ARBA00011959"/>
    </source>
</evidence>
<dbReference type="SUPFAM" id="SSF75445">
    <property type="entry name" value="D-ribose-5-phosphate isomerase (RpiA), lid domain"/>
    <property type="match status" value="1"/>
</dbReference>
<keyword evidence="5" id="KW-0413">Isomerase</keyword>
<dbReference type="Gene3D" id="3.30.70.260">
    <property type="match status" value="1"/>
</dbReference>
<dbReference type="NCBIfam" id="TIGR00021">
    <property type="entry name" value="rpiA"/>
    <property type="match status" value="1"/>
</dbReference>
<dbReference type="EMBL" id="CAJNOR010004117">
    <property type="protein sequence ID" value="CAF1476674.1"/>
    <property type="molecule type" value="Genomic_DNA"/>
</dbReference>
<dbReference type="AlphaFoldDB" id="A0A815RG67"/>
<gene>
    <name evidence="7" type="ORF">EDS130_LOCUS10838</name>
    <name evidence="8" type="ORF">XAT740_LOCUS38296</name>
</gene>
<reference evidence="8" key="1">
    <citation type="submission" date="2021-02" db="EMBL/GenBank/DDBJ databases">
        <authorList>
            <person name="Nowell W R."/>
        </authorList>
    </citation>
    <scope>NUCLEOTIDE SEQUENCE</scope>
</reference>
<evidence type="ECO:0000256" key="3">
    <source>
        <dbReference type="ARBA" id="ARBA00008088"/>
    </source>
</evidence>
<evidence type="ECO:0000313" key="7">
    <source>
        <dbReference type="EMBL" id="CAF0922355.1"/>
    </source>
</evidence>
<protein>
    <recommendedName>
        <fullName evidence="4">ribose-5-phosphate isomerase</fullName>
        <ecNumber evidence="4">5.3.1.6</ecNumber>
    </recommendedName>
    <alternativeName>
        <fullName evidence="6">Phosphoriboisomerase</fullName>
    </alternativeName>
</protein>
<dbReference type="OrthoDB" id="1555531at2759"/>
<dbReference type="Proteomes" id="UP000663828">
    <property type="component" value="Unassembled WGS sequence"/>
</dbReference>
<evidence type="ECO:0000256" key="5">
    <source>
        <dbReference type="ARBA" id="ARBA00023235"/>
    </source>
</evidence>
<dbReference type="InterPro" id="IPR004788">
    <property type="entry name" value="Ribose5P_isomerase_type_A"/>
</dbReference>
<proteinExistence type="inferred from homology"/>
<evidence type="ECO:0000256" key="6">
    <source>
        <dbReference type="ARBA" id="ARBA00029734"/>
    </source>
</evidence>
<dbReference type="GO" id="GO:0004751">
    <property type="term" value="F:ribose-5-phosphate isomerase activity"/>
    <property type="evidence" value="ECO:0007669"/>
    <property type="project" value="UniProtKB-EC"/>
</dbReference>
<dbReference type="UniPathway" id="UPA00115">
    <property type="reaction ID" value="UER00412"/>
</dbReference>
<evidence type="ECO:0000256" key="1">
    <source>
        <dbReference type="ARBA" id="ARBA00001713"/>
    </source>
</evidence>
<keyword evidence="9" id="KW-1185">Reference proteome</keyword>
<dbReference type="EC" id="5.3.1.6" evidence="4"/>
<organism evidence="8 9">
    <name type="scientific">Adineta ricciae</name>
    <name type="common">Rotifer</name>
    <dbReference type="NCBI Taxonomy" id="249248"/>
    <lineage>
        <taxon>Eukaryota</taxon>
        <taxon>Metazoa</taxon>
        <taxon>Spiralia</taxon>
        <taxon>Gnathifera</taxon>
        <taxon>Rotifera</taxon>
        <taxon>Eurotatoria</taxon>
        <taxon>Bdelloidea</taxon>
        <taxon>Adinetida</taxon>
        <taxon>Adinetidae</taxon>
        <taxon>Adineta</taxon>
    </lineage>
</organism>
<evidence type="ECO:0000313" key="9">
    <source>
        <dbReference type="Proteomes" id="UP000663828"/>
    </source>
</evidence>
<dbReference type="PANTHER" id="PTHR11934:SF0">
    <property type="entry name" value="RIBOSE-5-PHOSPHATE ISOMERASE"/>
    <property type="match status" value="1"/>
</dbReference>
<evidence type="ECO:0000256" key="2">
    <source>
        <dbReference type="ARBA" id="ARBA00004988"/>
    </source>
</evidence>
<name>A0A815RG67_ADIRI</name>
<dbReference type="Pfam" id="PF06026">
    <property type="entry name" value="Rib_5-P_isom_A"/>
    <property type="match status" value="1"/>
</dbReference>
<dbReference type="Gene3D" id="3.40.50.1360">
    <property type="match status" value="1"/>
</dbReference>
<comment type="similarity">
    <text evidence="3">Belongs to the ribose 5-phosphate isomerase family.</text>
</comment>
<dbReference type="Proteomes" id="UP000663852">
    <property type="component" value="Unassembled WGS sequence"/>
</dbReference>
<dbReference type="GO" id="GO:0006014">
    <property type="term" value="P:D-ribose metabolic process"/>
    <property type="evidence" value="ECO:0007669"/>
    <property type="project" value="TreeGrafter"/>
</dbReference>
<evidence type="ECO:0000313" key="8">
    <source>
        <dbReference type="EMBL" id="CAF1476674.1"/>
    </source>
</evidence>
<comment type="pathway">
    <text evidence="2">Carbohydrate degradation; pentose phosphate pathway; D-ribose 5-phosphate from D-ribulose 5-phosphate (non-oxidative stage): step 1/1.</text>
</comment>
<accession>A0A815RG67</accession>
<dbReference type="InterPro" id="IPR037171">
    <property type="entry name" value="NagB/RpiA_transferase-like"/>
</dbReference>
<dbReference type="CDD" id="cd01398">
    <property type="entry name" value="RPI_A"/>
    <property type="match status" value="1"/>
</dbReference>
<dbReference type="NCBIfam" id="NF001924">
    <property type="entry name" value="PRK00702.1"/>
    <property type="match status" value="1"/>
</dbReference>
<dbReference type="GO" id="GO:0005737">
    <property type="term" value="C:cytoplasm"/>
    <property type="evidence" value="ECO:0007669"/>
    <property type="project" value="TreeGrafter"/>
</dbReference>
<dbReference type="FunFam" id="3.30.70.260:FF:000018">
    <property type="entry name" value="Ribose-5-phosphate isomerase A"/>
    <property type="match status" value="1"/>
</dbReference>
<dbReference type="GO" id="GO:0009052">
    <property type="term" value="P:pentose-phosphate shunt, non-oxidative branch"/>
    <property type="evidence" value="ECO:0007669"/>
    <property type="project" value="InterPro"/>
</dbReference>
<dbReference type="FunFam" id="3.40.50.1360:FF:000001">
    <property type="entry name" value="Ribose-5-phosphate isomerase A"/>
    <property type="match status" value="1"/>
</dbReference>
<dbReference type="SUPFAM" id="SSF100950">
    <property type="entry name" value="NagB/RpiA/CoA transferase-like"/>
    <property type="match status" value="1"/>
</dbReference>